<accession>A0A8J2Z3E5</accession>
<dbReference type="EMBL" id="BMJS01000008">
    <property type="protein sequence ID" value="GGF94723.1"/>
    <property type="molecule type" value="Genomic_DNA"/>
</dbReference>
<reference evidence="1" key="2">
    <citation type="submission" date="2020-09" db="EMBL/GenBank/DDBJ databases">
        <authorList>
            <person name="Sun Q."/>
            <person name="Zhou Y."/>
        </authorList>
    </citation>
    <scope>NUCLEOTIDE SEQUENCE</scope>
    <source>
        <strain evidence="1">CGMCC 1.15758</strain>
    </source>
</reference>
<reference evidence="1" key="1">
    <citation type="journal article" date="2014" name="Int. J. Syst. Evol. Microbiol.">
        <title>Complete genome sequence of Corynebacterium casei LMG S-19264T (=DSM 44701T), isolated from a smear-ripened cheese.</title>
        <authorList>
            <consortium name="US DOE Joint Genome Institute (JGI-PGF)"/>
            <person name="Walter F."/>
            <person name="Albersmeier A."/>
            <person name="Kalinowski J."/>
            <person name="Ruckert C."/>
        </authorList>
    </citation>
    <scope>NUCLEOTIDE SEQUENCE</scope>
    <source>
        <strain evidence="1">CGMCC 1.15758</strain>
    </source>
</reference>
<gene>
    <name evidence="1" type="ORF">GCM10010995_09940</name>
</gene>
<sequence>MPFELKDYHDYCPIDSGQFIYGVFRNLNGHVITKHLSHDEANLLKTIDAINNPSFTDLFKINNGAINSNALTSLIEIHLVHIKHEE</sequence>
<protein>
    <submittedName>
        <fullName evidence="1">Uncharacterized protein</fullName>
    </submittedName>
</protein>
<organism evidence="1 2">
    <name type="scientific">Cysteiniphilum litorale</name>
    <dbReference type="NCBI Taxonomy" id="2056700"/>
    <lineage>
        <taxon>Bacteria</taxon>
        <taxon>Pseudomonadati</taxon>
        <taxon>Pseudomonadota</taxon>
        <taxon>Gammaproteobacteria</taxon>
        <taxon>Thiotrichales</taxon>
        <taxon>Fastidiosibacteraceae</taxon>
        <taxon>Cysteiniphilum</taxon>
    </lineage>
</organism>
<name>A0A8J2Z3E5_9GAMM</name>
<evidence type="ECO:0000313" key="1">
    <source>
        <dbReference type="EMBL" id="GGF94723.1"/>
    </source>
</evidence>
<evidence type="ECO:0000313" key="2">
    <source>
        <dbReference type="Proteomes" id="UP000636949"/>
    </source>
</evidence>
<dbReference type="AlphaFoldDB" id="A0A8J2Z3E5"/>
<dbReference type="Proteomes" id="UP000636949">
    <property type="component" value="Unassembled WGS sequence"/>
</dbReference>
<keyword evidence="2" id="KW-1185">Reference proteome</keyword>
<proteinExistence type="predicted"/>
<comment type="caution">
    <text evidence="1">The sequence shown here is derived from an EMBL/GenBank/DDBJ whole genome shotgun (WGS) entry which is preliminary data.</text>
</comment>